<dbReference type="InterPro" id="IPR044880">
    <property type="entry name" value="NCX_ion-bd_dom_sf"/>
</dbReference>
<keyword evidence="3" id="KW-0813">Transport</keyword>
<dbReference type="InterPro" id="IPR004837">
    <property type="entry name" value="NaCa_Exmemb"/>
</dbReference>
<dbReference type="Pfam" id="PF01699">
    <property type="entry name" value="Na_Ca_ex"/>
    <property type="match status" value="2"/>
</dbReference>
<comment type="similarity">
    <text evidence="2">Belongs to the Ca(2+):cation antiporter (CaCA) (TC 2.A.19) family.</text>
</comment>
<dbReference type="Proteomes" id="UP001161438">
    <property type="component" value="Chromosome 10"/>
</dbReference>
<feature type="transmembrane region" description="Helical" evidence="7">
    <location>
        <begin position="470"/>
        <end position="491"/>
    </location>
</feature>
<feature type="domain" description="Sodium/calcium exchanger membrane region" evidence="8">
    <location>
        <begin position="29"/>
        <end position="195"/>
    </location>
</feature>
<keyword evidence="5 7" id="KW-1133">Transmembrane helix</keyword>
<reference evidence="9" key="1">
    <citation type="submission" date="2022-10" db="EMBL/GenBank/DDBJ databases">
        <authorList>
            <person name="Byrne P K."/>
        </authorList>
    </citation>
    <scope>NUCLEOTIDE SEQUENCE</scope>
    <source>
        <strain evidence="9">IFO1815</strain>
    </source>
</reference>
<evidence type="ECO:0000313" key="9">
    <source>
        <dbReference type="EMBL" id="CAI4034504.1"/>
    </source>
</evidence>
<dbReference type="PANTHER" id="PTHR12266:SF0">
    <property type="entry name" value="MITOCHONDRIAL SODIUM_CALCIUM EXCHANGER PROTEIN"/>
    <property type="match status" value="1"/>
</dbReference>
<protein>
    <recommendedName>
        <fullName evidence="8">Sodium/calcium exchanger membrane region domain-containing protein</fullName>
    </recommendedName>
</protein>
<dbReference type="GO" id="GO:0016020">
    <property type="term" value="C:membrane"/>
    <property type="evidence" value="ECO:0007669"/>
    <property type="project" value="UniProtKB-SubCell"/>
</dbReference>
<name>A0AA35IS57_SACMI</name>
<evidence type="ECO:0000256" key="4">
    <source>
        <dbReference type="ARBA" id="ARBA00022692"/>
    </source>
</evidence>
<comment type="subcellular location">
    <subcellularLocation>
        <location evidence="1">Membrane</location>
        <topology evidence="1">Multi-pass membrane protein</topology>
    </subcellularLocation>
</comment>
<gene>
    <name evidence="9" type="primary">SMKI10G2970</name>
    <name evidence="9" type="ORF">SMKI_10G2970</name>
</gene>
<evidence type="ECO:0000256" key="5">
    <source>
        <dbReference type="ARBA" id="ARBA00022989"/>
    </source>
</evidence>
<dbReference type="EMBL" id="OX365766">
    <property type="protein sequence ID" value="CAI4034504.1"/>
    <property type="molecule type" value="Genomic_DNA"/>
</dbReference>
<feature type="transmembrane region" description="Helical" evidence="7">
    <location>
        <begin position="176"/>
        <end position="194"/>
    </location>
</feature>
<evidence type="ECO:0000256" key="1">
    <source>
        <dbReference type="ARBA" id="ARBA00004141"/>
    </source>
</evidence>
<proteinExistence type="inferred from homology"/>
<dbReference type="GeneID" id="80919321"/>
<evidence type="ECO:0000256" key="6">
    <source>
        <dbReference type="ARBA" id="ARBA00023136"/>
    </source>
</evidence>
<evidence type="ECO:0000256" key="3">
    <source>
        <dbReference type="ARBA" id="ARBA00022448"/>
    </source>
</evidence>
<organism evidence="9 10">
    <name type="scientific">Saccharomyces mikatae IFO 1815</name>
    <dbReference type="NCBI Taxonomy" id="226126"/>
    <lineage>
        <taxon>Eukaryota</taxon>
        <taxon>Fungi</taxon>
        <taxon>Dikarya</taxon>
        <taxon>Ascomycota</taxon>
        <taxon>Saccharomycotina</taxon>
        <taxon>Saccharomycetes</taxon>
        <taxon>Saccharomycetales</taxon>
        <taxon>Saccharomycetaceae</taxon>
        <taxon>Saccharomyces</taxon>
    </lineage>
</organism>
<feature type="transmembrane region" description="Helical" evidence="7">
    <location>
        <begin position="608"/>
        <end position="641"/>
    </location>
</feature>
<feature type="transmembrane region" description="Helical" evidence="7">
    <location>
        <begin position="21"/>
        <end position="40"/>
    </location>
</feature>
<dbReference type="PANTHER" id="PTHR12266">
    <property type="entry name" value="NA+/CA2+ K+ INDEPENDENT EXCHANGER"/>
    <property type="match status" value="1"/>
</dbReference>
<dbReference type="InterPro" id="IPR051359">
    <property type="entry name" value="CaCA_antiporter"/>
</dbReference>
<evidence type="ECO:0000256" key="2">
    <source>
        <dbReference type="ARBA" id="ARBA00008170"/>
    </source>
</evidence>
<feature type="transmembrane region" description="Helical" evidence="7">
    <location>
        <begin position="523"/>
        <end position="546"/>
    </location>
</feature>
<evidence type="ECO:0000259" key="8">
    <source>
        <dbReference type="Pfam" id="PF01699"/>
    </source>
</evidence>
<dbReference type="GO" id="GO:0006874">
    <property type="term" value="P:intracellular calcium ion homeostasis"/>
    <property type="evidence" value="ECO:0007669"/>
    <property type="project" value="TreeGrafter"/>
</dbReference>
<keyword evidence="10" id="KW-1185">Reference proteome</keyword>
<dbReference type="RefSeq" id="XP_056077625.1">
    <property type="nucleotide sequence ID" value="XM_056223626.1"/>
</dbReference>
<dbReference type="Gene3D" id="1.20.1420.30">
    <property type="entry name" value="NCX, central ion-binding region"/>
    <property type="match status" value="2"/>
</dbReference>
<evidence type="ECO:0000313" key="10">
    <source>
        <dbReference type="Proteomes" id="UP001161438"/>
    </source>
</evidence>
<keyword evidence="6 7" id="KW-0472">Membrane</keyword>
<feature type="transmembrane region" description="Helical" evidence="7">
    <location>
        <begin position="442"/>
        <end position="464"/>
    </location>
</feature>
<feature type="transmembrane region" description="Helical" evidence="7">
    <location>
        <begin position="669"/>
        <end position="689"/>
    </location>
</feature>
<evidence type="ECO:0000256" key="7">
    <source>
        <dbReference type="SAM" id="Phobius"/>
    </source>
</evidence>
<sequence>MDWAVNVAHPRLLYEDPKLSVTFIVPSLFHIIVAFVLLGICASDFLCPNVARISDPSSLRSNGSLASKTASHASHTGALMAVLLSWCNSSPDLFSNLMSWATSTRETRATSVSLSIGEVLGACGIILCIVEGSIFIIMSRTHIEISHIQKLSIIRDLLFSLVAMCVMSYVSFMNQVTILNCFLMVFLYAFYLVVKLTFKINRPPETPTETAADISLRDNSVSPFLDDSLMASGLLPPIQPGFDVSNSITHGIKPSLLSAMDFNSFLSMLENSSLEEDDPRNEMAELNTLRSLTPAKHWPITVTSAAEATTSAGRPFSEPTNAFTEYTDFDRAINSSPALFAPYHDNPNDEELQDEVLAETPGDVHFGAQEMRRISMKSLRSIIKIFIPHLSNFSQKSTSDAVFSTITVPFFVIFKLSCPQPPTDILSYDPILNKYSLTTLPIVLLFIQSITAPFLLCSTLSVLLTYPLGYLVYLFPFTLSISLILLLIAFITKVNLHNKFTLSLDSSEILQEKLRKRKLLERLNTSTQVIFLAIGIINIIIWISLLANCLIEMMEIYQKILGLSKAILGLTIFAWGNSIGDLISNISMCRLYKTQTHYQDRVHLATKFFMISCASCLGGVMLNSMGGIGFSGLVSMLFIGVFNDNEWWFLRKVELQESSRLDNTLNYKFIVSCVFIILQIILLLVFFGGPKNIKRYLTSEMKLTGIFMCGLWALATLINILLELFG</sequence>
<keyword evidence="4 7" id="KW-0812">Transmembrane</keyword>
<feature type="domain" description="Sodium/calcium exchanger membrane region" evidence="8">
    <location>
        <begin position="533"/>
        <end position="720"/>
    </location>
</feature>
<dbReference type="GO" id="GO:0008324">
    <property type="term" value="F:monoatomic cation transmembrane transporter activity"/>
    <property type="evidence" value="ECO:0007669"/>
    <property type="project" value="TreeGrafter"/>
</dbReference>
<feature type="transmembrane region" description="Helical" evidence="7">
    <location>
        <begin position="701"/>
        <end position="722"/>
    </location>
</feature>
<feature type="transmembrane region" description="Helical" evidence="7">
    <location>
        <begin position="119"/>
        <end position="139"/>
    </location>
</feature>
<feature type="transmembrane region" description="Helical" evidence="7">
    <location>
        <begin position="566"/>
        <end position="587"/>
    </location>
</feature>
<accession>A0AA35IS57</accession>
<dbReference type="AlphaFoldDB" id="A0AA35IS57"/>